<feature type="non-terminal residue" evidence="2">
    <location>
        <position position="1"/>
    </location>
</feature>
<evidence type="ECO:0000313" key="2">
    <source>
        <dbReference type="EMBL" id="ABE86691.1"/>
    </source>
</evidence>
<accession>Q1RSH0</accession>
<feature type="domain" description="Reverse transcriptase zinc-binding" evidence="1">
    <location>
        <begin position="76"/>
        <end position="171"/>
    </location>
</feature>
<protein>
    <submittedName>
        <fullName evidence="2">H+-transporting two-sector ATPase, alpha/beta subunit, central region, related</fullName>
    </submittedName>
</protein>
<gene>
    <name evidence="2" type="ORF">MtrDRAFT_AC161864g18v2</name>
</gene>
<dbReference type="PANTHER" id="PTHR36617">
    <property type="entry name" value="PROTEIN, PUTATIVE-RELATED"/>
    <property type="match status" value="1"/>
</dbReference>
<proteinExistence type="predicted"/>
<organism evidence="2">
    <name type="scientific">Medicago truncatula</name>
    <name type="common">Barrel medic</name>
    <name type="synonym">Medicago tribuloides</name>
    <dbReference type="NCBI Taxonomy" id="3880"/>
    <lineage>
        <taxon>Eukaryota</taxon>
        <taxon>Viridiplantae</taxon>
        <taxon>Streptophyta</taxon>
        <taxon>Embryophyta</taxon>
        <taxon>Tracheophyta</taxon>
        <taxon>Spermatophyta</taxon>
        <taxon>Magnoliopsida</taxon>
        <taxon>eudicotyledons</taxon>
        <taxon>Gunneridae</taxon>
        <taxon>Pentapetalae</taxon>
        <taxon>rosids</taxon>
        <taxon>fabids</taxon>
        <taxon>Fabales</taxon>
        <taxon>Fabaceae</taxon>
        <taxon>Papilionoideae</taxon>
        <taxon>50 kb inversion clade</taxon>
        <taxon>NPAAA clade</taxon>
        <taxon>Hologalegina</taxon>
        <taxon>IRL clade</taxon>
        <taxon>Trifolieae</taxon>
        <taxon>Medicago</taxon>
    </lineage>
</organism>
<dbReference type="Pfam" id="PF13966">
    <property type="entry name" value="zf-RVT"/>
    <property type="match status" value="1"/>
</dbReference>
<dbReference type="EMBL" id="AC161864">
    <property type="protein sequence ID" value="ABE86691.1"/>
    <property type="molecule type" value="Genomic_DNA"/>
</dbReference>
<dbReference type="InterPro" id="IPR026960">
    <property type="entry name" value="RVT-Znf"/>
</dbReference>
<reference evidence="2" key="2">
    <citation type="submission" date="2007-04" db="EMBL/GenBank/DDBJ databases">
        <authorList>
            <consortium name="The International Medicago Genome Annotation Group"/>
        </authorList>
    </citation>
    <scope>NUCLEOTIDE SEQUENCE</scope>
</reference>
<sequence length="201" mass="23346">RSLYMRLYSISDQKEAKVGEVGLVSEFGTEWNFIWRRHLFMWEEEVLLSLKEDLVGVRLSNLEDKWRWKLEDSGIFSVSSAYKRLEGSILNEVGWRVEEKGVFKRLWKCPSFSKVVAFAWRAILNRVPTKANLILRDVLRPEVNPLCGLCNREEEYVLHLSVHCDVASEVWLKLMSRPFLRVFVSVGGEQIFTAMECTAAA</sequence>
<dbReference type="PANTHER" id="PTHR36617:SF5">
    <property type="entry name" value="OS05G0421675 PROTEIN"/>
    <property type="match status" value="1"/>
</dbReference>
<evidence type="ECO:0000259" key="1">
    <source>
        <dbReference type="Pfam" id="PF13966"/>
    </source>
</evidence>
<reference evidence="2" key="1">
    <citation type="submission" date="2006-03" db="EMBL/GenBank/DDBJ databases">
        <authorList>
            <person name="Lin S."/>
            <person name="Dixon R."/>
            <person name="May G."/>
            <person name="Sumner L."/>
            <person name="Gonzales B."/>
            <person name="Cook D."/>
            <person name="Kim D."/>
            <person name="Young N."/>
            <person name="Cannon S."/>
            <person name="Roe B.A."/>
        </authorList>
    </citation>
    <scope>NUCLEOTIDE SEQUENCE</scope>
</reference>
<name>Q1RSH0_MEDTR</name>
<dbReference type="AlphaFoldDB" id="Q1RSH0"/>